<dbReference type="AlphaFoldDB" id="A0A2C9WCF2"/>
<evidence type="ECO:0000313" key="2">
    <source>
        <dbReference type="EMBL" id="OAY56822.1"/>
    </source>
</evidence>
<gene>
    <name evidence="2" type="ORF">MANES_02G047400</name>
</gene>
<feature type="transmembrane region" description="Helical" evidence="1">
    <location>
        <begin position="9"/>
        <end position="26"/>
    </location>
</feature>
<evidence type="ECO:0000256" key="1">
    <source>
        <dbReference type="SAM" id="Phobius"/>
    </source>
</evidence>
<keyword evidence="1" id="KW-0812">Transmembrane</keyword>
<organism evidence="2">
    <name type="scientific">Manihot esculenta</name>
    <name type="common">Cassava</name>
    <name type="synonym">Jatropha manihot</name>
    <dbReference type="NCBI Taxonomy" id="3983"/>
    <lineage>
        <taxon>Eukaryota</taxon>
        <taxon>Viridiplantae</taxon>
        <taxon>Streptophyta</taxon>
        <taxon>Embryophyta</taxon>
        <taxon>Tracheophyta</taxon>
        <taxon>Spermatophyta</taxon>
        <taxon>Magnoliopsida</taxon>
        <taxon>eudicotyledons</taxon>
        <taxon>Gunneridae</taxon>
        <taxon>Pentapetalae</taxon>
        <taxon>rosids</taxon>
        <taxon>fabids</taxon>
        <taxon>Malpighiales</taxon>
        <taxon>Euphorbiaceae</taxon>
        <taxon>Crotonoideae</taxon>
        <taxon>Manihoteae</taxon>
        <taxon>Manihot</taxon>
    </lineage>
</organism>
<feature type="transmembrane region" description="Helical" evidence="1">
    <location>
        <begin position="46"/>
        <end position="68"/>
    </location>
</feature>
<dbReference type="EMBL" id="CM004388">
    <property type="protein sequence ID" value="OAY56822.1"/>
    <property type="molecule type" value="Genomic_DNA"/>
</dbReference>
<name>A0A2C9WCF2_MANES</name>
<reference evidence="2" key="1">
    <citation type="submission" date="2016-02" db="EMBL/GenBank/DDBJ databases">
        <title>WGS assembly of Manihot esculenta.</title>
        <authorList>
            <person name="Bredeson J.V."/>
            <person name="Prochnik S.E."/>
            <person name="Lyons J.B."/>
            <person name="Schmutz J."/>
            <person name="Grimwood J."/>
            <person name="Vrebalov J."/>
            <person name="Bart R.S."/>
            <person name="Amuge T."/>
            <person name="Ferguson M.E."/>
            <person name="Green R."/>
            <person name="Putnam N."/>
            <person name="Stites J."/>
            <person name="Rounsley S."/>
            <person name="Rokhsar D.S."/>
        </authorList>
    </citation>
    <scope>NUCLEOTIDE SEQUENCE [LARGE SCALE GENOMIC DNA]</scope>
    <source>
        <tissue evidence="2">Leaf</tissue>
    </source>
</reference>
<proteinExistence type="predicted"/>
<keyword evidence="1" id="KW-1133">Transmembrane helix</keyword>
<protein>
    <submittedName>
        <fullName evidence="2">Uncharacterized protein</fullName>
    </submittedName>
</protein>
<accession>A0A2C9WCF2</accession>
<keyword evidence="1" id="KW-0472">Membrane</keyword>
<sequence>MKLHVCDGFFVDIHAIIAVLIVFGNIKYSCSKDHSRSSTLCCELMSYIPLIGLSSFNYMWILYFYIFIEKAISLLLHVGVTLYQSIQ</sequence>